<dbReference type="PANTHER" id="PTHR10165">
    <property type="entry name" value="LIPID PHOSPHATE PHOSPHATASE"/>
    <property type="match status" value="1"/>
</dbReference>
<dbReference type="WBParaSite" id="Pan_g16779.t1">
    <property type="protein sequence ID" value="Pan_g16779.t1"/>
    <property type="gene ID" value="Pan_g16779"/>
</dbReference>
<dbReference type="PANTHER" id="PTHR10165:SF201">
    <property type="entry name" value="PHOSPHATIDIC ACID PHOSPHATASE TYPE 2_HALOPEROXIDASE DOMAIN-CONTAINING PROTEIN"/>
    <property type="match status" value="1"/>
</dbReference>
<accession>A0A7E4V6Z2</accession>
<dbReference type="Proteomes" id="UP000492821">
    <property type="component" value="Unassembled WGS sequence"/>
</dbReference>
<evidence type="ECO:0000313" key="9">
    <source>
        <dbReference type="WBParaSite" id="Pan_g16779.t1"/>
    </source>
</evidence>
<keyword evidence="8" id="KW-1185">Reference proteome</keyword>
<name>A0A7E4V6Z2_PANRE</name>
<dbReference type="GO" id="GO:0006644">
    <property type="term" value="P:phospholipid metabolic process"/>
    <property type="evidence" value="ECO:0007669"/>
    <property type="project" value="InterPro"/>
</dbReference>
<dbReference type="InterPro" id="IPR043216">
    <property type="entry name" value="PAP-like"/>
</dbReference>
<dbReference type="GO" id="GO:0046839">
    <property type="term" value="P:phospholipid dephosphorylation"/>
    <property type="evidence" value="ECO:0007669"/>
    <property type="project" value="TreeGrafter"/>
</dbReference>
<evidence type="ECO:0000256" key="6">
    <source>
        <dbReference type="SAM" id="Phobius"/>
    </source>
</evidence>
<dbReference type="GO" id="GO:0007165">
    <property type="term" value="P:signal transduction"/>
    <property type="evidence" value="ECO:0007669"/>
    <property type="project" value="TreeGrafter"/>
</dbReference>
<evidence type="ECO:0000259" key="7">
    <source>
        <dbReference type="SMART" id="SM00014"/>
    </source>
</evidence>
<evidence type="ECO:0000256" key="1">
    <source>
        <dbReference type="ARBA" id="ARBA00004141"/>
    </source>
</evidence>
<evidence type="ECO:0000256" key="5">
    <source>
        <dbReference type="ARBA" id="ARBA00023136"/>
    </source>
</evidence>
<proteinExistence type="inferred from homology"/>
<comment type="similarity">
    <text evidence="2">Belongs to the PA-phosphatase related phosphoesterase family.</text>
</comment>
<dbReference type="InterPro" id="IPR000326">
    <property type="entry name" value="PAP2/HPO"/>
</dbReference>
<dbReference type="SMART" id="SM00014">
    <property type="entry name" value="acidPPc"/>
    <property type="match status" value="1"/>
</dbReference>
<keyword evidence="3 6" id="KW-0812">Transmembrane</keyword>
<dbReference type="Pfam" id="PF01569">
    <property type="entry name" value="PAP2"/>
    <property type="match status" value="1"/>
</dbReference>
<sequence length="299" mass="33991">MFSQHFIIAVMAVPLLVTVRFIALSLPWAKTGFFCDDDEIRHPMKTDTIKGHFMFFLFTIIMLILVPLTEYSLTKHLSRKNRRVTSNPERLLPAAIENIVYLWSVYVCGDLATSAVVNVGKRTMSRLRPNFLAVCQPDLSQLCKAGSHVFVEDYTCRGEYSMDEFFSFPSGHAAHSVFFGVFLIMYLQKRCKFIEPFKSLLQLCIVMFVFFICTSRVRDFKHRLSDVAGGAFVGGALGFFFVIYALKHFRHARYETSDADNGYASIDGFLPPEIIITTIDHTRKTNFSPTSEYGSVESA</sequence>
<feature type="transmembrane region" description="Helical" evidence="6">
    <location>
        <begin position="170"/>
        <end position="187"/>
    </location>
</feature>
<feature type="domain" description="Phosphatidic acid phosphatase type 2/haloperoxidase" evidence="7">
    <location>
        <begin position="105"/>
        <end position="242"/>
    </location>
</feature>
<feature type="transmembrane region" description="Helical" evidence="6">
    <location>
        <begin position="7"/>
        <end position="29"/>
    </location>
</feature>
<keyword evidence="4 6" id="KW-1133">Transmembrane helix</keyword>
<dbReference type="InterPro" id="IPR036938">
    <property type="entry name" value="PAP2/HPO_sf"/>
</dbReference>
<dbReference type="SUPFAM" id="SSF48317">
    <property type="entry name" value="Acid phosphatase/Vanadium-dependent haloperoxidase"/>
    <property type="match status" value="1"/>
</dbReference>
<dbReference type="Gene3D" id="1.20.144.10">
    <property type="entry name" value="Phosphatidic acid phosphatase type 2/haloperoxidase"/>
    <property type="match status" value="1"/>
</dbReference>
<feature type="transmembrane region" description="Helical" evidence="6">
    <location>
        <begin position="100"/>
        <end position="120"/>
    </location>
</feature>
<evidence type="ECO:0000256" key="2">
    <source>
        <dbReference type="ARBA" id="ARBA00008816"/>
    </source>
</evidence>
<protein>
    <submittedName>
        <fullName evidence="9">AcidPPc domain-containing protein</fullName>
    </submittedName>
</protein>
<dbReference type="AlphaFoldDB" id="A0A7E4V6Z2"/>
<organism evidence="8 9">
    <name type="scientific">Panagrellus redivivus</name>
    <name type="common">Microworm</name>
    <dbReference type="NCBI Taxonomy" id="6233"/>
    <lineage>
        <taxon>Eukaryota</taxon>
        <taxon>Metazoa</taxon>
        <taxon>Ecdysozoa</taxon>
        <taxon>Nematoda</taxon>
        <taxon>Chromadorea</taxon>
        <taxon>Rhabditida</taxon>
        <taxon>Tylenchina</taxon>
        <taxon>Panagrolaimomorpha</taxon>
        <taxon>Panagrolaimoidea</taxon>
        <taxon>Panagrolaimidae</taxon>
        <taxon>Panagrellus</taxon>
    </lineage>
</organism>
<comment type="subcellular location">
    <subcellularLocation>
        <location evidence="1">Membrane</location>
        <topology evidence="1">Multi-pass membrane protein</topology>
    </subcellularLocation>
</comment>
<reference evidence="9" key="2">
    <citation type="submission" date="2020-10" db="UniProtKB">
        <authorList>
            <consortium name="WormBaseParasite"/>
        </authorList>
    </citation>
    <scope>IDENTIFICATION</scope>
</reference>
<feature type="transmembrane region" description="Helical" evidence="6">
    <location>
        <begin position="49"/>
        <end position="73"/>
    </location>
</feature>
<evidence type="ECO:0000256" key="4">
    <source>
        <dbReference type="ARBA" id="ARBA00022989"/>
    </source>
</evidence>
<reference evidence="8" key="1">
    <citation type="journal article" date="2013" name="Genetics">
        <title>The draft genome and transcriptome of Panagrellus redivivus are shaped by the harsh demands of a free-living lifestyle.</title>
        <authorList>
            <person name="Srinivasan J."/>
            <person name="Dillman A.R."/>
            <person name="Macchietto M.G."/>
            <person name="Heikkinen L."/>
            <person name="Lakso M."/>
            <person name="Fracchia K.M."/>
            <person name="Antoshechkin I."/>
            <person name="Mortazavi A."/>
            <person name="Wong G."/>
            <person name="Sternberg P.W."/>
        </authorList>
    </citation>
    <scope>NUCLEOTIDE SEQUENCE [LARGE SCALE GENOMIC DNA]</scope>
    <source>
        <strain evidence="8">MT8872</strain>
    </source>
</reference>
<feature type="transmembrane region" description="Helical" evidence="6">
    <location>
        <begin position="229"/>
        <end position="246"/>
    </location>
</feature>
<keyword evidence="5 6" id="KW-0472">Membrane</keyword>
<dbReference type="GO" id="GO:0005886">
    <property type="term" value="C:plasma membrane"/>
    <property type="evidence" value="ECO:0007669"/>
    <property type="project" value="TreeGrafter"/>
</dbReference>
<feature type="transmembrane region" description="Helical" evidence="6">
    <location>
        <begin position="199"/>
        <end position="217"/>
    </location>
</feature>
<evidence type="ECO:0000313" key="8">
    <source>
        <dbReference type="Proteomes" id="UP000492821"/>
    </source>
</evidence>
<dbReference type="GO" id="GO:0008195">
    <property type="term" value="F:phosphatidate phosphatase activity"/>
    <property type="evidence" value="ECO:0007669"/>
    <property type="project" value="TreeGrafter"/>
</dbReference>
<evidence type="ECO:0000256" key="3">
    <source>
        <dbReference type="ARBA" id="ARBA00022692"/>
    </source>
</evidence>